<keyword evidence="2" id="KW-0812">Transmembrane</keyword>
<evidence type="ECO:0000313" key="3">
    <source>
        <dbReference type="EMBL" id="KAF5345647.1"/>
    </source>
</evidence>
<protein>
    <submittedName>
        <fullName evidence="3">Uncharacterized protein</fullName>
    </submittedName>
</protein>
<reference evidence="3 4" key="1">
    <citation type="journal article" date="2020" name="ISME J.">
        <title>Uncovering the hidden diversity of litter-decomposition mechanisms in mushroom-forming fungi.</title>
        <authorList>
            <person name="Floudas D."/>
            <person name="Bentzer J."/>
            <person name="Ahren D."/>
            <person name="Johansson T."/>
            <person name="Persson P."/>
            <person name="Tunlid A."/>
        </authorList>
    </citation>
    <scope>NUCLEOTIDE SEQUENCE [LARGE SCALE GENOMIC DNA]</scope>
    <source>
        <strain evidence="3 4">CBS 146.42</strain>
    </source>
</reference>
<dbReference type="OrthoDB" id="3112945at2759"/>
<evidence type="ECO:0000256" key="2">
    <source>
        <dbReference type="SAM" id="Phobius"/>
    </source>
</evidence>
<evidence type="ECO:0000313" key="4">
    <source>
        <dbReference type="Proteomes" id="UP000559027"/>
    </source>
</evidence>
<feature type="transmembrane region" description="Helical" evidence="2">
    <location>
        <begin position="253"/>
        <end position="280"/>
    </location>
</feature>
<feature type="transmembrane region" description="Helical" evidence="2">
    <location>
        <begin position="300"/>
        <end position="327"/>
    </location>
</feature>
<keyword evidence="2" id="KW-1133">Transmembrane helix</keyword>
<dbReference type="EMBL" id="JAACJO010000042">
    <property type="protein sequence ID" value="KAF5345647.1"/>
    <property type="molecule type" value="Genomic_DNA"/>
</dbReference>
<dbReference type="AlphaFoldDB" id="A0A8H5CPM6"/>
<feature type="region of interest" description="Disordered" evidence="1">
    <location>
        <begin position="1"/>
        <end position="69"/>
    </location>
</feature>
<keyword evidence="2" id="KW-0472">Membrane</keyword>
<accession>A0A8H5CPM6</accession>
<sequence length="340" mass="38164">MFGSRPLSPSPSSPPANKAHSPDSTTSRMYRLTEPASNILIEEPRQESQIPVSSPPAASEQPYSTTPTVLPTTPRFRLSVVPVKIPSLPMDSNLRVRSFASNIFTQTSLHLKAILLTGAHCLVLFATFGTAYFQYRLYGYQGRDSSGTIGTIIRNPTNLWLENVDHMKWCWKTYSYMSVGTLPLIFPMLSVAGLPICSVTRMIAALALLSGVVNLVMSVLYRGNIRTLEREYTIHMWVEASSENWSLSINKKFWLFLCLPMLWFFIYFTLLTASIASPFWEIVTIAERQHETGQDACFTAKLKFIGCGISLALSVSLAHLVFAVFMFRSLNRRSIEQSRV</sequence>
<gene>
    <name evidence="3" type="ORF">D9756_011238</name>
</gene>
<dbReference type="Proteomes" id="UP000559027">
    <property type="component" value="Unassembled WGS sequence"/>
</dbReference>
<name>A0A8H5CPM6_9AGAR</name>
<keyword evidence="4" id="KW-1185">Reference proteome</keyword>
<feature type="transmembrane region" description="Helical" evidence="2">
    <location>
        <begin position="202"/>
        <end position="221"/>
    </location>
</feature>
<feature type="transmembrane region" description="Helical" evidence="2">
    <location>
        <begin position="176"/>
        <end position="196"/>
    </location>
</feature>
<evidence type="ECO:0000256" key="1">
    <source>
        <dbReference type="SAM" id="MobiDB-lite"/>
    </source>
</evidence>
<comment type="caution">
    <text evidence="3">The sequence shown here is derived from an EMBL/GenBank/DDBJ whole genome shotgun (WGS) entry which is preliminary data.</text>
</comment>
<feature type="transmembrane region" description="Helical" evidence="2">
    <location>
        <begin position="113"/>
        <end position="133"/>
    </location>
</feature>
<proteinExistence type="predicted"/>
<organism evidence="3 4">
    <name type="scientific">Leucocoprinus leucothites</name>
    <dbReference type="NCBI Taxonomy" id="201217"/>
    <lineage>
        <taxon>Eukaryota</taxon>
        <taxon>Fungi</taxon>
        <taxon>Dikarya</taxon>
        <taxon>Basidiomycota</taxon>
        <taxon>Agaricomycotina</taxon>
        <taxon>Agaricomycetes</taxon>
        <taxon>Agaricomycetidae</taxon>
        <taxon>Agaricales</taxon>
        <taxon>Agaricineae</taxon>
        <taxon>Agaricaceae</taxon>
        <taxon>Leucocoprinus</taxon>
    </lineage>
</organism>